<evidence type="ECO:0000313" key="2">
    <source>
        <dbReference type="EMBL" id="CAO89954.1"/>
    </source>
</evidence>
<reference evidence="2" key="1">
    <citation type="submission" date="2007-08" db="EMBL/GenBank/DDBJ databases">
        <authorList>
            <person name="Frangeul L."/>
        </authorList>
    </citation>
    <scope>NUCLEOTIDE SEQUENCE</scope>
    <source>
        <strain evidence="2">PCC 7806</strain>
    </source>
</reference>
<accession>A8YHM1</accession>
<evidence type="ECO:0000256" key="1">
    <source>
        <dbReference type="SAM" id="MobiDB-lite"/>
    </source>
</evidence>
<feature type="region of interest" description="Disordered" evidence="1">
    <location>
        <begin position="49"/>
        <end position="86"/>
    </location>
</feature>
<proteinExistence type="predicted"/>
<protein>
    <submittedName>
        <fullName evidence="2">Similarity</fullName>
    </submittedName>
</protein>
<sequence>MSVIIMNATAIRQQIIESLANLSGEQLLQIRELIEQNFLPQIKPKSEEERQQLIKSLQGKYAHAPTSSEDFAQQKQAEIDWEERNR</sequence>
<name>A8YHM1_MICA7</name>
<feature type="compositionally biased region" description="Polar residues" evidence="1">
    <location>
        <begin position="65"/>
        <end position="76"/>
    </location>
</feature>
<organism evidence="2">
    <name type="scientific">Microcystis aeruginosa (strain PCC 7806)</name>
    <dbReference type="NCBI Taxonomy" id="267872"/>
    <lineage>
        <taxon>Bacteria</taxon>
        <taxon>Bacillati</taxon>
        <taxon>Cyanobacteriota</taxon>
        <taxon>Cyanophyceae</taxon>
        <taxon>Oscillatoriophycideae</taxon>
        <taxon>Chroococcales</taxon>
        <taxon>Microcystaceae</taxon>
        <taxon>Microcystis</taxon>
    </lineage>
</organism>
<gene>
    <name evidence="2" type="ORF">IPF_2308</name>
</gene>
<dbReference type="AlphaFoldDB" id="A8YHM1"/>
<dbReference type="EMBL" id="AM778944">
    <property type="protein sequence ID" value="CAO89954.1"/>
    <property type="molecule type" value="Genomic_DNA"/>
</dbReference>